<dbReference type="EMBL" id="CP107241">
    <property type="protein sequence ID" value="WAH62378.1"/>
    <property type="molecule type" value="Genomic_DNA"/>
</dbReference>
<protein>
    <submittedName>
        <fullName evidence="1">Uncharacterized protein</fullName>
    </submittedName>
</protein>
<dbReference type="RefSeq" id="WP_268211579.1">
    <property type="nucleotide sequence ID" value="NZ_CP107241.1"/>
</dbReference>
<sequence length="271" mass="30155">MDSKLGRYSKLGGRRALPTPEAFEQTERVFNSAQHMSDLARVQQSEAATRLDQAVAVLAALTYGEPLARTLEQLTAAKAQLEQQISDLNGKVGTVQSALETQHHQLLESSTVVQGIEEEIRRVQTRVLKFRASWQELKLTGDPIAEAAQAREATLHATLTLLEGYVSTLEVIGVEISAWAKLNESQLAQRLIDAQRLDRSEEAFKAFLNDSINAARSSFLRLTLISEAMDLLDSSLKKEIENVQKHVGKVVPRWQAMLKRVVRSPGFTRLV</sequence>
<evidence type="ECO:0000313" key="2">
    <source>
        <dbReference type="Proteomes" id="UP001164737"/>
    </source>
</evidence>
<organism evidence="1 2">
    <name type="scientific">Xanthomonas hortorum</name>
    <dbReference type="NCBI Taxonomy" id="56454"/>
    <lineage>
        <taxon>Bacteria</taxon>
        <taxon>Pseudomonadati</taxon>
        <taxon>Pseudomonadota</taxon>
        <taxon>Gammaproteobacteria</taxon>
        <taxon>Lysobacterales</taxon>
        <taxon>Lysobacteraceae</taxon>
        <taxon>Xanthomonas</taxon>
    </lineage>
</organism>
<dbReference type="AlphaFoldDB" id="A0AA47ENG2"/>
<gene>
    <name evidence="1" type="ORF">OEG85_12570</name>
</gene>
<accession>A0AA47ENG2</accession>
<reference evidence="1" key="1">
    <citation type="submission" date="2022-10" db="EMBL/GenBank/DDBJ databases">
        <title>Complete genome sequence resource for Xanthomonas hortorum isolated from Greek Oregano.</title>
        <authorList>
            <person name="Gonzalez-Tobon J."/>
            <person name="Helmann T.C."/>
            <person name="Daughtrey M."/>
            <person name="Stodghill P.V."/>
            <person name="Filiatrault M.J."/>
        </authorList>
    </citation>
    <scope>NUCLEOTIDE SEQUENCE</scope>
    <source>
        <strain evidence="1">Oregano 108</strain>
    </source>
</reference>
<name>A0AA47ENG2_9XANT</name>
<evidence type="ECO:0000313" key="1">
    <source>
        <dbReference type="EMBL" id="WAH62378.1"/>
    </source>
</evidence>
<dbReference type="Proteomes" id="UP001164737">
    <property type="component" value="Chromosome"/>
</dbReference>
<proteinExistence type="predicted"/>